<dbReference type="CDD" id="cd06261">
    <property type="entry name" value="TM_PBP2"/>
    <property type="match status" value="1"/>
</dbReference>
<evidence type="ECO:0000256" key="8">
    <source>
        <dbReference type="SAM" id="MobiDB-lite"/>
    </source>
</evidence>
<keyword evidence="11" id="KW-1185">Reference proteome</keyword>
<keyword evidence="5 7" id="KW-1133">Transmembrane helix</keyword>
<dbReference type="GO" id="GO:0055085">
    <property type="term" value="P:transmembrane transport"/>
    <property type="evidence" value="ECO:0007669"/>
    <property type="project" value="InterPro"/>
</dbReference>
<evidence type="ECO:0000256" key="6">
    <source>
        <dbReference type="ARBA" id="ARBA00023136"/>
    </source>
</evidence>
<evidence type="ECO:0000259" key="9">
    <source>
        <dbReference type="PROSITE" id="PS50928"/>
    </source>
</evidence>
<evidence type="ECO:0000256" key="4">
    <source>
        <dbReference type="ARBA" id="ARBA00022692"/>
    </source>
</evidence>
<proteinExistence type="inferred from homology"/>
<sequence>MTNAGEGQQRILAAGAYAEGEIEARQQGESGDEPPGAPEPRQQAPKQEKQRGLWGDAWLELRRKPLFIIGSVIILLLVAISIFPGFFAPGDPNAQNLTLARQGPSADAPFGYDSIGRDIYTRVIHGARASIVVGVLATMLTVAIGSLVGLFAGYFGGKTDSFLARFAEIFLGLPFVLGAIVILSVFNAGIQGAPGTIRIMLQVILTIGVLAWPISMRIMRSAAIAAKQQDYVNAAKALGASHTRIIFKHVLPNCLAPVMVYATIALGQFVGLEATLSYLGLGLQYPVVSWGMMISDSQQFIISTPHMLLFPAGFLVITVLAFVMIGDAVRDALDPKQR</sequence>
<gene>
    <name evidence="10" type="ORF">SAMN04487819_101307</name>
</gene>
<feature type="transmembrane region" description="Helical" evidence="7">
    <location>
        <begin position="131"/>
        <end position="157"/>
    </location>
</feature>
<feature type="transmembrane region" description="Helical" evidence="7">
    <location>
        <begin position="169"/>
        <end position="190"/>
    </location>
</feature>
<dbReference type="Gene3D" id="1.10.3720.10">
    <property type="entry name" value="MetI-like"/>
    <property type="match status" value="1"/>
</dbReference>
<evidence type="ECO:0000256" key="1">
    <source>
        <dbReference type="ARBA" id="ARBA00004651"/>
    </source>
</evidence>
<feature type="transmembrane region" description="Helical" evidence="7">
    <location>
        <begin position="307"/>
        <end position="326"/>
    </location>
</feature>
<dbReference type="PANTHER" id="PTHR43386">
    <property type="entry name" value="OLIGOPEPTIDE TRANSPORT SYSTEM PERMEASE PROTEIN APPC"/>
    <property type="match status" value="1"/>
</dbReference>
<dbReference type="InterPro" id="IPR000515">
    <property type="entry name" value="MetI-like"/>
</dbReference>
<dbReference type="AlphaFoldDB" id="A0A1I1TYC5"/>
<protein>
    <submittedName>
        <fullName evidence="10">Oligopeptide transport system permease protein</fullName>
    </submittedName>
</protein>
<evidence type="ECO:0000256" key="7">
    <source>
        <dbReference type="RuleBase" id="RU363032"/>
    </source>
</evidence>
<dbReference type="InterPro" id="IPR025966">
    <property type="entry name" value="OppC_N"/>
</dbReference>
<keyword evidence="4 7" id="KW-0812">Transmembrane</keyword>
<feature type="region of interest" description="Disordered" evidence="8">
    <location>
        <begin position="22"/>
        <end position="49"/>
    </location>
</feature>
<keyword evidence="2 7" id="KW-0813">Transport</keyword>
<evidence type="ECO:0000256" key="2">
    <source>
        <dbReference type="ARBA" id="ARBA00022448"/>
    </source>
</evidence>
<comment type="similarity">
    <text evidence="7">Belongs to the binding-protein-dependent transport system permease family.</text>
</comment>
<dbReference type="SUPFAM" id="SSF161098">
    <property type="entry name" value="MetI-like"/>
    <property type="match status" value="1"/>
</dbReference>
<comment type="subcellular location">
    <subcellularLocation>
        <location evidence="1 7">Cell membrane</location>
        <topology evidence="1 7">Multi-pass membrane protein</topology>
    </subcellularLocation>
</comment>
<organism evidence="10 11">
    <name type="scientific">Actinopolyspora alba</name>
    <dbReference type="NCBI Taxonomy" id="673379"/>
    <lineage>
        <taxon>Bacteria</taxon>
        <taxon>Bacillati</taxon>
        <taxon>Actinomycetota</taxon>
        <taxon>Actinomycetes</taxon>
        <taxon>Actinopolysporales</taxon>
        <taxon>Actinopolysporaceae</taxon>
        <taxon>Actinopolyspora</taxon>
        <taxon>Actinopolyspora alba group</taxon>
    </lineage>
</organism>
<evidence type="ECO:0000256" key="5">
    <source>
        <dbReference type="ARBA" id="ARBA00022989"/>
    </source>
</evidence>
<feature type="transmembrane region" description="Helical" evidence="7">
    <location>
        <begin position="196"/>
        <end position="214"/>
    </location>
</feature>
<reference evidence="11" key="1">
    <citation type="submission" date="2016-10" db="EMBL/GenBank/DDBJ databases">
        <authorList>
            <person name="Varghese N."/>
            <person name="Submissions S."/>
        </authorList>
    </citation>
    <scope>NUCLEOTIDE SEQUENCE [LARGE SCALE GENOMIC DNA]</scope>
    <source>
        <strain evidence="11">DSM 45004</strain>
    </source>
</reference>
<evidence type="ECO:0000313" key="11">
    <source>
        <dbReference type="Proteomes" id="UP000198716"/>
    </source>
</evidence>
<dbReference type="Pfam" id="PF00528">
    <property type="entry name" value="BPD_transp_1"/>
    <property type="match status" value="1"/>
</dbReference>
<feature type="transmembrane region" description="Helical" evidence="7">
    <location>
        <begin position="250"/>
        <end position="270"/>
    </location>
</feature>
<dbReference type="PROSITE" id="PS50928">
    <property type="entry name" value="ABC_TM1"/>
    <property type="match status" value="1"/>
</dbReference>
<keyword evidence="3" id="KW-1003">Cell membrane</keyword>
<feature type="domain" description="ABC transmembrane type-1" evidence="9">
    <location>
        <begin position="127"/>
        <end position="326"/>
    </location>
</feature>
<dbReference type="Proteomes" id="UP000198716">
    <property type="component" value="Unassembled WGS sequence"/>
</dbReference>
<evidence type="ECO:0000313" key="10">
    <source>
        <dbReference type="EMBL" id="SFD61443.1"/>
    </source>
</evidence>
<dbReference type="PANTHER" id="PTHR43386:SF6">
    <property type="entry name" value="ABC TRANSPORTER PERMEASE PROTEIN"/>
    <property type="match status" value="1"/>
</dbReference>
<evidence type="ECO:0000256" key="3">
    <source>
        <dbReference type="ARBA" id="ARBA00022475"/>
    </source>
</evidence>
<dbReference type="InterPro" id="IPR050366">
    <property type="entry name" value="BP-dependent_transpt_permease"/>
</dbReference>
<dbReference type="GO" id="GO:0005886">
    <property type="term" value="C:plasma membrane"/>
    <property type="evidence" value="ECO:0007669"/>
    <property type="project" value="UniProtKB-SubCell"/>
</dbReference>
<keyword evidence="6 7" id="KW-0472">Membrane</keyword>
<feature type="transmembrane region" description="Helical" evidence="7">
    <location>
        <begin position="66"/>
        <end position="87"/>
    </location>
</feature>
<accession>A0A1I1TYC5</accession>
<dbReference type="InterPro" id="IPR035906">
    <property type="entry name" value="MetI-like_sf"/>
</dbReference>
<dbReference type="RefSeq" id="WP_092922588.1">
    <property type="nucleotide sequence ID" value="NZ_FOMZ01000001.1"/>
</dbReference>
<dbReference type="Pfam" id="PF12911">
    <property type="entry name" value="OppC_N"/>
    <property type="match status" value="1"/>
</dbReference>
<name>A0A1I1TYC5_9ACTN</name>
<dbReference type="EMBL" id="FOMZ01000001">
    <property type="protein sequence ID" value="SFD61443.1"/>
    <property type="molecule type" value="Genomic_DNA"/>
</dbReference>